<reference evidence="1 2" key="1">
    <citation type="submission" date="2019-02" db="EMBL/GenBank/DDBJ databases">
        <title>Deep-cultivation of Planctomycetes and their phenomic and genomic characterization uncovers novel biology.</title>
        <authorList>
            <person name="Wiegand S."/>
            <person name="Jogler M."/>
            <person name="Boedeker C."/>
            <person name="Pinto D."/>
            <person name="Vollmers J."/>
            <person name="Rivas-Marin E."/>
            <person name="Kohn T."/>
            <person name="Peeters S.H."/>
            <person name="Heuer A."/>
            <person name="Rast P."/>
            <person name="Oberbeckmann S."/>
            <person name="Bunk B."/>
            <person name="Jeske O."/>
            <person name="Meyerdierks A."/>
            <person name="Storesund J.E."/>
            <person name="Kallscheuer N."/>
            <person name="Luecker S."/>
            <person name="Lage O.M."/>
            <person name="Pohl T."/>
            <person name="Merkel B.J."/>
            <person name="Hornburger P."/>
            <person name="Mueller R.-W."/>
            <person name="Bruemmer F."/>
            <person name="Labrenz M."/>
            <person name="Spormann A.M."/>
            <person name="Op den Camp H."/>
            <person name="Overmann J."/>
            <person name="Amann R."/>
            <person name="Jetten M.S.M."/>
            <person name="Mascher T."/>
            <person name="Medema M.H."/>
            <person name="Devos D.P."/>
            <person name="Kaster A.-K."/>
            <person name="Ovreas L."/>
            <person name="Rohde M."/>
            <person name="Galperin M.Y."/>
            <person name="Jogler C."/>
        </authorList>
    </citation>
    <scope>NUCLEOTIDE SEQUENCE [LARGE SCALE GENOMIC DNA]</scope>
    <source>
        <strain evidence="1 2">Pla133</strain>
    </source>
</reference>
<gene>
    <name evidence="1" type="primary">mca</name>
    <name evidence="1" type="ORF">Pla133_52480</name>
</gene>
<dbReference type="InterPro" id="IPR024078">
    <property type="entry name" value="LmbE-like_dom_sf"/>
</dbReference>
<proteinExistence type="predicted"/>
<dbReference type="EC" id="3.5.1.115" evidence="1"/>
<dbReference type="InterPro" id="IPR003737">
    <property type="entry name" value="GlcNAc_PI_deacetylase-related"/>
</dbReference>
<evidence type="ECO:0000313" key="2">
    <source>
        <dbReference type="Proteomes" id="UP000316921"/>
    </source>
</evidence>
<name>A0A518BT40_9BACT</name>
<dbReference type="SUPFAM" id="SSF102588">
    <property type="entry name" value="LmbE-like"/>
    <property type="match status" value="1"/>
</dbReference>
<accession>A0A518BT40</accession>
<keyword evidence="2" id="KW-1185">Reference proteome</keyword>
<protein>
    <submittedName>
        <fullName evidence="1">Mycothiol S-conjugate amidase</fullName>
        <ecNumber evidence="1">3.5.1.115</ecNumber>
    </submittedName>
</protein>
<dbReference type="PANTHER" id="PTHR12993">
    <property type="entry name" value="N-ACETYLGLUCOSAMINYL-PHOSPHATIDYLINOSITOL DE-N-ACETYLASE-RELATED"/>
    <property type="match status" value="1"/>
</dbReference>
<dbReference type="KEGG" id="pbap:Pla133_52480"/>
<keyword evidence="1" id="KW-0378">Hydrolase</keyword>
<dbReference type="RefSeq" id="WP_419191964.1">
    <property type="nucleotide sequence ID" value="NZ_CP036287.1"/>
</dbReference>
<organism evidence="1 2">
    <name type="scientific">Engelhardtia mirabilis</name>
    <dbReference type="NCBI Taxonomy" id="2528011"/>
    <lineage>
        <taxon>Bacteria</taxon>
        <taxon>Pseudomonadati</taxon>
        <taxon>Planctomycetota</taxon>
        <taxon>Planctomycetia</taxon>
        <taxon>Planctomycetia incertae sedis</taxon>
        <taxon>Engelhardtia</taxon>
    </lineage>
</organism>
<dbReference type="Pfam" id="PF02585">
    <property type="entry name" value="PIG-L"/>
    <property type="match status" value="1"/>
</dbReference>
<dbReference type="EMBL" id="CP036287">
    <property type="protein sequence ID" value="QDU70125.1"/>
    <property type="molecule type" value="Genomic_DNA"/>
</dbReference>
<dbReference type="GO" id="GO:0016811">
    <property type="term" value="F:hydrolase activity, acting on carbon-nitrogen (but not peptide) bonds, in linear amides"/>
    <property type="evidence" value="ECO:0007669"/>
    <property type="project" value="TreeGrafter"/>
</dbReference>
<sequence length="229" mass="24566">MGGILDLLVVAAHPDDAELALGGVLAASHAAGRACGVVDLTRGERATRGNPERRIEEAQRAAEVLGLAMRDNLALPDGRLEATPEARERLAAVIRTWRPRLLVGHGAGDPHPDHDAAARLTREAWFLAGLAGPDGQPAHRPPRRLCFATPRGRRPDLVVPIDVTWLTKLEALRCHHSQVEPGADHRLGDPDPLREAEVFARSLGTLIGCEFAEGLLLDGPTTCVDPLLL</sequence>
<evidence type="ECO:0000313" key="1">
    <source>
        <dbReference type="EMBL" id="QDU70125.1"/>
    </source>
</evidence>
<dbReference type="Gene3D" id="3.40.50.10320">
    <property type="entry name" value="LmbE-like"/>
    <property type="match status" value="1"/>
</dbReference>
<dbReference type="Proteomes" id="UP000316921">
    <property type="component" value="Chromosome"/>
</dbReference>
<dbReference type="AlphaFoldDB" id="A0A518BT40"/>
<dbReference type="PANTHER" id="PTHR12993:SF30">
    <property type="entry name" value="N-ACETYL-ALPHA-D-GLUCOSAMINYL L-MALATE DEACETYLASE 1"/>
    <property type="match status" value="1"/>
</dbReference>